<accession>A0AAD1SWR4</accession>
<reference evidence="2" key="1">
    <citation type="submission" date="2022-03" db="EMBL/GenBank/DDBJ databases">
        <authorList>
            <person name="Alioto T."/>
            <person name="Alioto T."/>
            <person name="Gomez Garrido J."/>
        </authorList>
    </citation>
    <scope>NUCLEOTIDE SEQUENCE</scope>
</reference>
<feature type="region of interest" description="Disordered" evidence="1">
    <location>
        <begin position="1"/>
        <end position="52"/>
    </location>
</feature>
<proteinExistence type="predicted"/>
<evidence type="ECO:0000256" key="1">
    <source>
        <dbReference type="SAM" id="MobiDB-lite"/>
    </source>
</evidence>
<dbReference type="EMBL" id="OW240920">
    <property type="protein sequence ID" value="CAH2313917.1"/>
    <property type="molecule type" value="Genomic_DNA"/>
</dbReference>
<feature type="compositionally biased region" description="Polar residues" evidence="1">
    <location>
        <begin position="35"/>
        <end position="52"/>
    </location>
</feature>
<sequence length="52" mass="5929">NKKSNLLNPDNLESEWTTAEPNFRRYDTVPGNEGFSHSTFTPELENVDTSTK</sequence>
<feature type="non-terminal residue" evidence="2">
    <location>
        <position position="52"/>
    </location>
</feature>
<evidence type="ECO:0000313" key="3">
    <source>
        <dbReference type="Proteomes" id="UP001295444"/>
    </source>
</evidence>
<gene>
    <name evidence="2" type="ORF">PECUL_23A050367</name>
</gene>
<evidence type="ECO:0000313" key="2">
    <source>
        <dbReference type="EMBL" id="CAH2313917.1"/>
    </source>
</evidence>
<keyword evidence="3" id="KW-1185">Reference proteome</keyword>
<organism evidence="2 3">
    <name type="scientific">Pelobates cultripes</name>
    <name type="common">Western spadefoot toad</name>
    <dbReference type="NCBI Taxonomy" id="61616"/>
    <lineage>
        <taxon>Eukaryota</taxon>
        <taxon>Metazoa</taxon>
        <taxon>Chordata</taxon>
        <taxon>Craniata</taxon>
        <taxon>Vertebrata</taxon>
        <taxon>Euteleostomi</taxon>
        <taxon>Amphibia</taxon>
        <taxon>Batrachia</taxon>
        <taxon>Anura</taxon>
        <taxon>Pelobatoidea</taxon>
        <taxon>Pelobatidae</taxon>
        <taxon>Pelobates</taxon>
    </lineage>
</organism>
<dbReference type="AlphaFoldDB" id="A0AAD1SWR4"/>
<feature type="non-terminal residue" evidence="2">
    <location>
        <position position="1"/>
    </location>
</feature>
<name>A0AAD1SWR4_PELCU</name>
<dbReference type="Proteomes" id="UP001295444">
    <property type="component" value="Chromosome 09"/>
</dbReference>
<protein>
    <submittedName>
        <fullName evidence="2">Uncharacterized protein</fullName>
    </submittedName>
</protein>